<dbReference type="SUPFAM" id="SSF51905">
    <property type="entry name" value="FAD/NAD(P)-binding domain"/>
    <property type="match status" value="1"/>
</dbReference>
<evidence type="ECO:0000313" key="4">
    <source>
        <dbReference type="EMBL" id="AXC14051.1"/>
    </source>
</evidence>
<evidence type="ECO:0000313" key="5">
    <source>
        <dbReference type="Proteomes" id="UP000253606"/>
    </source>
</evidence>
<dbReference type="Proteomes" id="UP000253606">
    <property type="component" value="Chromosome"/>
</dbReference>
<proteinExistence type="predicted"/>
<keyword evidence="5" id="KW-1185">Reference proteome</keyword>
<dbReference type="Pfam" id="PF00890">
    <property type="entry name" value="FAD_binding_2"/>
    <property type="match status" value="1"/>
</dbReference>
<accession>A0A2Z5G4Q0</accession>
<dbReference type="InterPro" id="IPR050816">
    <property type="entry name" value="Flavin-dep_Halogenase_NPB"/>
</dbReference>
<dbReference type="Pfam" id="PF04820">
    <property type="entry name" value="Trp_halogenase"/>
    <property type="match status" value="1"/>
</dbReference>
<dbReference type="AlphaFoldDB" id="A0A2Z5G4Q0"/>
<dbReference type="PANTHER" id="PTHR43747:SF1">
    <property type="entry name" value="SLR1998 PROTEIN"/>
    <property type="match status" value="1"/>
</dbReference>
<evidence type="ECO:0000256" key="2">
    <source>
        <dbReference type="ARBA" id="ARBA00023002"/>
    </source>
</evidence>
<sequence length="425" mass="47222">MGGGLAGMTAAIHLAAAGLRVLCVEPDSLNRDPVGESLDWSDPDLLKTLGLQIDYLIEQGIATFKRHAVLKLRDGSERHYIPREWLGKPPYNVDLRTLHVDRGELNQALRQIFHSKGIRLANDRVVHVETAGRMVKAVVTGEGERIASRWFIDASGSGSTLLPRIFELPVYEYGPHKVAIWDYFTVPESIEGTTLHADGAGPLYMEWVWQIPIHPNTISVGYVAPGDAIKEKRQQELSVQQIFEAKLKHLPALHGLLYGPLKEPPRTTSFRCRAFAKTAGPNWLVAGEAAAMVDPMTSNGVTAALRHAAEASRLIIRYKDRKAIPRPMAAMYSQRIVSLAKFFNSSIENILYDAPVRNRIGPFNAGDLYTIPAWSINVVYSRLRPQGFIKTSLFCLLLATLRFSLGAFHWLCSRLQPSLPTRATA</sequence>
<protein>
    <submittedName>
        <fullName evidence="4">FAD-binding protein</fullName>
    </submittedName>
</protein>
<dbReference type="InterPro" id="IPR003953">
    <property type="entry name" value="FAD-dep_OxRdtase_2_FAD-bd"/>
</dbReference>
<evidence type="ECO:0000259" key="3">
    <source>
        <dbReference type="Pfam" id="PF00890"/>
    </source>
</evidence>
<gene>
    <name evidence="4" type="ORF">ACPOL_4785</name>
</gene>
<dbReference type="GO" id="GO:0004497">
    <property type="term" value="F:monooxygenase activity"/>
    <property type="evidence" value="ECO:0007669"/>
    <property type="project" value="InterPro"/>
</dbReference>
<dbReference type="InterPro" id="IPR036188">
    <property type="entry name" value="FAD/NAD-bd_sf"/>
</dbReference>
<dbReference type="Gene3D" id="3.50.50.60">
    <property type="entry name" value="FAD/NAD(P)-binding domain"/>
    <property type="match status" value="1"/>
</dbReference>
<organism evidence="4 5">
    <name type="scientific">Acidisarcina polymorpha</name>
    <dbReference type="NCBI Taxonomy" id="2211140"/>
    <lineage>
        <taxon>Bacteria</taxon>
        <taxon>Pseudomonadati</taxon>
        <taxon>Acidobacteriota</taxon>
        <taxon>Terriglobia</taxon>
        <taxon>Terriglobales</taxon>
        <taxon>Acidobacteriaceae</taxon>
        <taxon>Acidisarcina</taxon>
    </lineage>
</organism>
<dbReference type="OrthoDB" id="103324at2"/>
<dbReference type="PANTHER" id="PTHR43747">
    <property type="entry name" value="FAD-BINDING PROTEIN"/>
    <property type="match status" value="1"/>
</dbReference>
<keyword evidence="1" id="KW-0285">Flavoprotein</keyword>
<name>A0A2Z5G4Q0_9BACT</name>
<feature type="domain" description="FAD-dependent oxidoreductase 2 FAD-binding" evidence="3">
    <location>
        <begin position="1"/>
        <end position="27"/>
    </location>
</feature>
<keyword evidence="2" id="KW-0560">Oxidoreductase</keyword>
<evidence type="ECO:0000256" key="1">
    <source>
        <dbReference type="ARBA" id="ARBA00022630"/>
    </source>
</evidence>
<dbReference type="EMBL" id="CP030840">
    <property type="protein sequence ID" value="AXC14051.1"/>
    <property type="molecule type" value="Genomic_DNA"/>
</dbReference>
<reference evidence="4 5" key="1">
    <citation type="journal article" date="2018" name="Front. Microbiol.">
        <title>Hydrolytic Capabilities as a Key to Environmental Success: Chitinolytic and Cellulolytic Acidobacteria From Acidic Sub-arctic Soils and Boreal Peatlands.</title>
        <authorList>
            <person name="Belova S.E."/>
            <person name="Ravin N.V."/>
            <person name="Pankratov T.A."/>
            <person name="Rakitin A.L."/>
            <person name="Ivanova A.A."/>
            <person name="Beletsky A.V."/>
            <person name="Mardanov A.V."/>
            <person name="Sinninghe Damste J.S."/>
            <person name="Dedysh S.N."/>
        </authorList>
    </citation>
    <scope>NUCLEOTIDE SEQUENCE [LARGE SCALE GENOMIC DNA]</scope>
    <source>
        <strain evidence="4 5">SBC82</strain>
    </source>
</reference>
<dbReference type="InterPro" id="IPR006905">
    <property type="entry name" value="Flavin_halogenase"/>
</dbReference>
<dbReference type="KEGG" id="abas:ACPOL_4785"/>